<evidence type="ECO:0008006" key="3">
    <source>
        <dbReference type="Google" id="ProtNLM"/>
    </source>
</evidence>
<sequence length="81" mass="8548">MLGLGIQCWHCEAIVEANQGGKINGPHRRSAVPGAREAPAPRLTVGARLPVIIWGYEIFGRRRQPAAARACADGAGAGPYD</sequence>
<evidence type="ECO:0000313" key="1">
    <source>
        <dbReference type="EMBL" id="SOZ34706.1"/>
    </source>
</evidence>
<dbReference type="Proteomes" id="UP000256710">
    <property type="component" value="Unassembled WGS sequence"/>
</dbReference>
<evidence type="ECO:0000313" key="2">
    <source>
        <dbReference type="Proteomes" id="UP000256710"/>
    </source>
</evidence>
<dbReference type="EMBL" id="OFTC01000003">
    <property type="protein sequence ID" value="SOZ34706.1"/>
    <property type="molecule type" value="Genomic_DNA"/>
</dbReference>
<keyword evidence="2" id="KW-1185">Reference proteome</keyword>
<protein>
    <recommendedName>
        <fullName evidence="3">Transposase</fullName>
    </recommendedName>
</protein>
<name>A0ABY1UWB6_9BURK</name>
<organism evidence="1 2">
    <name type="scientific">Cupriavidus neocaledonicus</name>
    <dbReference type="NCBI Taxonomy" id="1040979"/>
    <lineage>
        <taxon>Bacteria</taxon>
        <taxon>Pseudomonadati</taxon>
        <taxon>Pseudomonadota</taxon>
        <taxon>Betaproteobacteria</taxon>
        <taxon>Burkholderiales</taxon>
        <taxon>Burkholderiaceae</taxon>
        <taxon>Cupriavidus</taxon>
    </lineage>
</organism>
<accession>A0ABY1UWB6</accession>
<reference evidence="1 2" key="1">
    <citation type="submission" date="2018-01" db="EMBL/GenBank/DDBJ databases">
        <authorList>
            <person name="Clerissi C."/>
        </authorList>
    </citation>
    <scope>NUCLEOTIDE SEQUENCE [LARGE SCALE GENOMIC DNA]</scope>
    <source>
        <strain evidence="1">Cupriavidus taiwanensis STM 6082</strain>
    </source>
</reference>
<comment type="caution">
    <text evidence="1">The sequence shown here is derived from an EMBL/GenBank/DDBJ whole genome shotgun (WGS) entry which is preliminary data.</text>
</comment>
<gene>
    <name evidence="1" type="ORF">CBM2605_A110110</name>
</gene>
<proteinExistence type="predicted"/>